<gene>
    <name evidence="2" type="ORF">HPP92_004813</name>
</gene>
<sequence length="80" mass="8942">MVIFWVTRLRNCILLVVEEKVYPYRLCRPTKPAPSKPQAPSQGEAACPQPKDANQQPWEETKENGGEVDGSSPMETKATL</sequence>
<accession>A0A835RLN1</accession>
<dbReference type="AlphaFoldDB" id="A0A835RLN1"/>
<evidence type="ECO:0000256" key="1">
    <source>
        <dbReference type="SAM" id="MobiDB-lite"/>
    </source>
</evidence>
<evidence type="ECO:0000313" key="3">
    <source>
        <dbReference type="Proteomes" id="UP000639772"/>
    </source>
</evidence>
<protein>
    <submittedName>
        <fullName evidence="2">Uncharacterized protein</fullName>
    </submittedName>
</protein>
<reference evidence="2 3" key="1">
    <citation type="journal article" date="2020" name="Nat. Food">
        <title>A phased Vanilla planifolia genome enables genetic improvement of flavour and production.</title>
        <authorList>
            <person name="Hasing T."/>
            <person name="Tang H."/>
            <person name="Brym M."/>
            <person name="Khazi F."/>
            <person name="Huang T."/>
            <person name="Chambers A.H."/>
        </authorList>
    </citation>
    <scope>NUCLEOTIDE SEQUENCE [LARGE SCALE GENOMIC DNA]</scope>
    <source>
        <tissue evidence="2">Leaf</tissue>
    </source>
</reference>
<evidence type="ECO:0000313" key="2">
    <source>
        <dbReference type="EMBL" id="KAG0493819.1"/>
    </source>
</evidence>
<dbReference type="EMBL" id="JADCNM010000002">
    <property type="protein sequence ID" value="KAG0493819.1"/>
    <property type="molecule type" value="Genomic_DNA"/>
</dbReference>
<dbReference type="Proteomes" id="UP000639772">
    <property type="component" value="Unassembled WGS sequence"/>
</dbReference>
<feature type="region of interest" description="Disordered" evidence="1">
    <location>
        <begin position="27"/>
        <end position="80"/>
    </location>
</feature>
<proteinExistence type="predicted"/>
<organism evidence="2 3">
    <name type="scientific">Vanilla planifolia</name>
    <name type="common">Vanilla</name>
    <dbReference type="NCBI Taxonomy" id="51239"/>
    <lineage>
        <taxon>Eukaryota</taxon>
        <taxon>Viridiplantae</taxon>
        <taxon>Streptophyta</taxon>
        <taxon>Embryophyta</taxon>
        <taxon>Tracheophyta</taxon>
        <taxon>Spermatophyta</taxon>
        <taxon>Magnoliopsida</taxon>
        <taxon>Liliopsida</taxon>
        <taxon>Asparagales</taxon>
        <taxon>Orchidaceae</taxon>
        <taxon>Vanilloideae</taxon>
        <taxon>Vanilleae</taxon>
        <taxon>Vanilla</taxon>
    </lineage>
</organism>
<comment type="caution">
    <text evidence="2">The sequence shown here is derived from an EMBL/GenBank/DDBJ whole genome shotgun (WGS) entry which is preliminary data.</text>
</comment>
<name>A0A835RLN1_VANPL</name>